<feature type="transmembrane region" description="Helical" evidence="1">
    <location>
        <begin position="341"/>
        <end position="374"/>
    </location>
</feature>
<comment type="caution">
    <text evidence="2">The sequence shown here is derived from an EMBL/GenBank/DDBJ whole genome shotgun (WGS) entry which is preliminary data.</text>
</comment>
<evidence type="ECO:0000313" key="2">
    <source>
        <dbReference type="EMBL" id="TDD47930.1"/>
    </source>
</evidence>
<dbReference type="InterPro" id="IPR021450">
    <property type="entry name" value="DUF3100"/>
</dbReference>
<gene>
    <name evidence="2" type="ORF">E1288_23550</name>
</gene>
<feature type="transmembrane region" description="Helical" evidence="1">
    <location>
        <begin position="312"/>
        <end position="329"/>
    </location>
</feature>
<dbReference type="RefSeq" id="WP_132488539.1">
    <property type="nucleotide sequence ID" value="NZ_SMKW01000032.1"/>
</dbReference>
<evidence type="ECO:0000256" key="1">
    <source>
        <dbReference type="SAM" id="Phobius"/>
    </source>
</evidence>
<feature type="transmembrane region" description="Helical" evidence="1">
    <location>
        <begin position="44"/>
        <end position="66"/>
    </location>
</feature>
<keyword evidence="1" id="KW-0812">Transmembrane</keyword>
<organism evidence="2 3">
    <name type="scientific">Saccharopolyspora elongata</name>
    <dbReference type="NCBI Taxonomy" id="2530387"/>
    <lineage>
        <taxon>Bacteria</taxon>
        <taxon>Bacillati</taxon>
        <taxon>Actinomycetota</taxon>
        <taxon>Actinomycetes</taxon>
        <taxon>Pseudonocardiales</taxon>
        <taxon>Pseudonocardiaceae</taxon>
        <taxon>Saccharopolyspora</taxon>
    </lineage>
</organism>
<reference evidence="2 3" key="1">
    <citation type="submission" date="2019-03" db="EMBL/GenBank/DDBJ databases">
        <title>Draft genome sequences of novel Actinobacteria.</title>
        <authorList>
            <person name="Sahin N."/>
            <person name="Ay H."/>
            <person name="Saygin H."/>
        </authorList>
    </citation>
    <scope>NUCLEOTIDE SEQUENCE [LARGE SCALE GENOMIC DNA]</scope>
    <source>
        <strain evidence="2 3">7K502</strain>
    </source>
</reference>
<feature type="transmembrane region" description="Helical" evidence="1">
    <location>
        <begin position="198"/>
        <end position="227"/>
    </location>
</feature>
<feature type="transmembrane region" description="Helical" evidence="1">
    <location>
        <begin position="78"/>
        <end position="100"/>
    </location>
</feature>
<keyword evidence="1" id="KW-1133">Transmembrane helix</keyword>
<feature type="transmembrane region" description="Helical" evidence="1">
    <location>
        <begin position="394"/>
        <end position="411"/>
    </location>
</feature>
<evidence type="ECO:0000313" key="3">
    <source>
        <dbReference type="Proteomes" id="UP000294947"/>
    </source>
</evidence>
<feature type="transmembrane region" description="Helical" evidence="1">
    <location>
        <begin position="120"/>
        <end position="142"/>
    </location>
</feature>
<protein>
    <submittedName>
        <fullName evidence="2">DUF3100 domain-containing protein</fullName>
    </submittedName>
</protein>
<feature type="transmembrane region" description="Helical" evidence="1">
    <location>
        <begin position="20"/>
        <end position="38"/>
    </location>
</feature>
<dbReference type="Proteomes" id="UP000294947">
    <property type="component" value="Unassembled WGS sequence"/>
</dbReference>
<sequence>MDQSTGTTSATEQPITRANWITAIVLSTVISVVSVLIGEYKFQVGPAAIALFPIIWAVLIGAIIGVQRWRPVSGATRSVATVMLEISILLFLAKLGTEIGPSLAKFQNLGPAILLQEVGHIFGTVLLALPVAVALGLGRAAIGATWSIDRESYLAFAIERFGVRSPEYRGVFSVWLIGSVFGALYVSLLSGFMGSLGIFHPLALALGLGLGSGSMMLGGVGALSLIYPERAAEIAALAALSNLVTNIVGFYSGVFLALPLCRRLYAFWSRVFGRDDEGNSRRATAKPKKQKKQQVLEVVQDPEVKLTPSLTLLSYLVVGAGGLLASAIGTRSFEIKDAVGIVVLLVLTWVCVRLAKLVPMVPASVFVLGIGTLLSANFLPTGPLVADLMENMKVMLIGLPGLALIGLTLGRDIQALRQLSWKVVLVALLTYSSSFLAAAALGQTVLHL</sequence>
<feature type="transmembrane region" description="Helical" evidence="1">
    <location>
        <begin position="234"/>
        <end position="258"/>
    </location>
</feature>
<dbReference type="EMBL" id="SMKW01000032">
    <property type="protein sequence ID" value="TDD47930.1"/>
    <property type="molecule type" value="Genomic_DNA"/>
</dbReference>
<name>A0A4R4YT90_9PSEU</name>
<keyword evidence="3" id="KW-1185">Reference proteome</keyword>
<dbReference type="Pfam" id="PF11299">
    <property type="entry name" value="DUF3100"/>
    <property type="match status" value="1"/>
</dbReference>
<dbReference type="OrthoDB" id="5451070at2"/>
<dbReference type="AlphaFoldDB" id="A0A4R4YT90"/>
<feature type="transmembrane region" description="Helical" evidence="1">
    <location>
        <begin position="170"/>
        <end position="192"/>
    </location>
</feature>
<accession>A0A4R4YT90</accession>
<proteinExistence type="predicted"/>
<keyword evidence="1" id="KW-0472">Membrane</keyword>
<feature type="transmembrane region" description="Helical" evidence="1">
    <location>
        <begin position="423"/>
        <end position="446"/>
    </location>
</feature>